<reference evidence="2 3" key="1">
    <citation type="submission" date="2020-11" db="EMBL/GenBank/DDBJ databases">
        <title>Draft Genome Sequence and Secondary Metabolite Biosynthetic Potential of the Lysobacter niastensis Type strain DSM 18481.</title>
        <authorList>
            <person name="Turrini P."/>
            <person name="Artuso I."/>
            <person name="Tescari M."/>
            <person name="Lugli G.A."/>
            <person name="Frangipani E."/>
            <person name="Ventura M."/>
            <person name="Visca P."/>
        </authorList>
    </citation>
    <scope>NUCLEOTIDE SEQUENCE [LARGE SCALE GENOMIC DNA]</scope>
    <source>
        <strain evidence="2 3">DSM 18481</strain>
    </source>
</reference>
<proteinExistence type="predicted"/>
<name>A0ABS0B9U1_9GAMM</name>
<evidence type="ECO:0000313" key="3">
    <source>
        <dbReference type="Proteomes" id="UP001429984"/>
    </source>
</evidence>
<gene>
    <name evidence="2" type="ORF">IU514_07620</name>
</gene>
<keyword evidence="1" id="KW-0732">Signal</keyword>
<evidence type="ECO:0000313" key="2">
    <source>
        <dbReference type="EMBL" id="MBF6023895.1"/>
    </source>
</evidence>
<protein>
    <submittedName>
        <fullName evidence="2">DUF4019 domain-containing protein</fullName>
    </submittedName>
</protein>
<sequence length="160" mass="17145">MNTKHASSALAALLATLAVLPAFAQQPSKPAQQAERPAAAARDMDPNTLVNGALQIAQLVDSGKTGEVWDGASAVAKKSVDRKKFVDGIDAQRKPRGAVAGRRWTSVNRHFTQGTKELPAGAYANVEFDTLYAGNKVGHELVSFRLDEDGTWRLSGYVIK</sequence>
<keyword evidence="3" id="KW-1185">Reference proteome</keyword>
<dbReference type="Pfam" id="PF13211">
    <property type="entry name" value="DUF4019"/>
    <property type="match status" value="1"/>
</dbReference>
<dbReference type="InterPro" id="IPR025091">
    <property type="entry name" value="DUF4019"/>
</dbReference>
<dbReference type="RefSeq" id="WP_194930515.1">
    <property type="nucleotide sequence ID" value="NZ_JADLZT010000004.1"/>
</dbReference>
<dbReference type="EMBL" id="JADLZT010000004">
    <property type="protein sequence ID" value="MBF6023895.1"/>
    <property type="molecule type" value="Genomic_DNA"/>
</dbReference>
<feature type="signal peptide" evidence="1">
    <location>
        <begin position="1"/>
        <end position="24"/>
    </location>
</feature>
<evidence type="ECO:0000256" key="1">
    <source>
        <dbReference type="SAM" id="SignalP"/>
    </source>
</evidence>
<accession>A0ABS0B9U1</accession>
<feature type="chain" id="PRO_5047210431" evidence="1">
    <location>
        <begin position="25"/>
        <end position="160"/>
    </location>
</feature>
<organism evidence="2 3">
    <name type="scientific">Lysobacter niastensis</name>
    <dbReference type="NCBI Taxonomy" id="380629"/>
    <lineage>
        <taxon>Bacteria</taxon>
        <taxon>Pseudomonadati</taxon>
        <taxon>Pseudomonadota</taxon>
        <taxon>Gammaproteobacteria</taxon>
        <taxon>Lysobacterales</taxon>
        <taxon>Lysobacteraceae</taxon>
        <taxon>Lysobacter</taxon>
    </lineage>
</organism>
<comment type="caution">
    <text evidence="2">The sequence shown here is derived from an EMBL/GenBank/DDBJ whole genome shotgun (WGS) entry which is preliminary data.</text>
</comment>
<dbReference type="Proteomes" id="UP001429984">
    <property type="component" value="Unassembled WGS sequence"/>
</dbReference>